<dbReference type="InterPro" id="IPR016166">
    <property type="entry name" value="FAD-bd_PCMH"/>
</dbReference>
<dbReference type="SUPFAM" id="SSF55103">
    <property type="entry name" value="FAD-linked oxidases, C-terminal domain"/>
    <property type="match status" value="1"/>
</dbReference>
<evidence type="ECO:0000313" key="6">
    <source>
        <dbReference type="EMBL" id="OHA82264.1"/>
    </source>
</evidence>
<dbReference type="PANTHER" id="PTHR11748">
    <property type="entry name" value="D-LACTATE DEHYDROGENASE"/>
    <property type="match status" value="1"/>
</dbReference>
<feature type="domain" description="FAD-binding PCMH-type" evidence="5">
    <location>
        <begin position="33"/>
        <end position="264"/>
    </location>
</feature>
<keyword evidence="3" id="KW-0274">FAD</keyword>
<dbReference type="InterPro" id="IPR004113">
    <property type="entry name" value="FAD-bd_oxidored_4_C"/>
</dbReference>
<evidence type="ECO:0000256" key="2">
    <source>
        <dbReference type="ARBA" id="ARBA00022630"/>
    </source>
</evidence>
<dbReference type="GO" id="GO:0008720">
    <property type="term" value="F:D-lactate dehydrogenase (NAD+) activity"/>
    <property type="evidence" value="ECO:0007669"/>
    <property type="project" value="TreeGrafter"/>
</dbReference>
<dbReference type="Pfam" id="PF02913">
    <property type="entry name" value="FAD-oxidase_C"/>
    <property type="match status" value="1"/>
</dbReference>
<dbReference type="AlphaFoldDB" id="A0A1G2SB55"/>
<sequence>MSKITTDLAALIHGEVTDDQTSLGRAANDASLFEVMPEAVVFPKDVSDIKALVRYVAEHKAENPTLSLTARAAGTDMSGGPLNDSIILDLTKHVNHIGTITESEGTAQPGVFYRDFEIETLKEGVLMPSYPASKNLCALGGMVGNNAGGEKALIYGSTVRHVKRLKVVLSDGNEYEIKPLTRPELDQKMAQQDFEGKLYRDIFALTEKNQALITQKKPNVSKNSTGYFIWDVWDGTTFDLVKLFVGSQGTLGITTEITFELVKPNPKTSMVVAFLRERDFPKLGEIVNAVLKHKPETFESYDDHTFRIAVRYFPDMVKSMRSGLITLGIRFLPEFFMVLTGGVPKLILMPEFTGTDQAETDARALAAKKDLEALGVQTRVTSSQKDTEKYWAVRHESFNLLRKHIKKERTAPFIDDIIVRPDVLPQFLPRLNEIMSHYKIIYTIAGHVGDGNFHIIPLMDFTTVASKEIYKELIEKVFTLVFEFGGSMSGEHNDGIVRTPFLEKMYGKEMCAIFAQIKNTFDPQNIFNPGKKVGDTMAYAVEHIDTVY</sequence>
<dbReference type="InterPro" id="IPR016171">
    <property type="entry name" value="Vanillyl_alc_oxidase_C-sub2"/>
</dbReference>
<dbReference type="Pfam" id="PF01565">
    <property type="entry name" value="FAD_binding_4"/>
    <property type="match status" value="1"/>
</dbReference>
<dbReference type="GO" id="GO:0071949">
    <property type="term" value="F:FAD binding"/>
    <property type="evidence" value="ECO:0007669"/>
    <property type="project" value="InterPro"/>
</dbReference>
<dbReference type="GO" id="GO:1903457">
    <property type="term" value="P:lactate catabolic process"/>
    <property type="evidence" value="ECO:0007669"/>
    <property type="project" value="TreeGrafter"/>
</dbReference>
<dbReference type="EMBL" id="MHUS01000002">
    <property type="protein sequence ID" value="OHA82264.1"/>
    <property type="molecule type" value="Genomic_DNA"/>
</dbReference>
<gene>
    <name evidence="6" type="ORF">A2675_00425</name>
</gene>
<dbReference type="InterPro" id="IPR036318">
    <property type="entry name" value="FAD-bd_PCMH-like_sf"/>
</dbReference>
<dbReference type="SUPFAM" id="SSF56176">
    <property type="entry name" value="FAD-binding/transporter-associated domain-like"/>
    <property type="match status" value="1"/>
</dbReference>
<dbReference type="Gene3D" id="3.30.70.2740">
    <property type="match status" value="1"/>
</dbReference>
<keyword evidence="4" id="KW-0560">Oxidoreductase</keyword>
<dbReference type="GO" id="GO:0004458">
    <property type="term" value="F:D-lactate dehydrogenase (cytochrome) activity"/>
    <property type="evidence" value="ECO:0007669"/>
    <property type="project" value="TreeGrafter"/>
</dbReference>
<evidence type="ECO:0000313" key="7">
    <source>
        <dbReference type="Proteomes" id="UP000176997"/>
    </source>
</evidence>
<dbReference type="Proteomes" id="UP000176997">
    <property type="component" value="Unassembled WGS sequence"/>
</dbReference>
<organism evidence="6 7">
    <name type="scientific">Candidatus Yonathbacteria bacterium RIFCSPHIGHO2_01_FULL_51_10</name>
    <dbReference type="NCBI Taxonomy" id="1802723"/>
    <lineage>
        <taxon>Bacteria</taxon>
        <taxon>Candidatus Yonathiibacteriota</taxon>
    </lineage>
</organism>
<dbReference type="InterPro" id="IPR016169">
    <property type="entry name" value="FAD-bd_PCMH_sub2"/>
</dbReference>
<evidence type="ECO:0000256" key="4">
    <source>
        <dbReference type="ARBA" id="ARBA00023002"/>
    </source>
</evidence>
<proteinExistence type="predicted"/>
<dbReference type="PANTHER" id="PTHR11748:SF119">
    <property type="entry name" value="D-2-HYDROXYGLUTARATE DEHYDROGENASE"/>
    <property type="match status" value="1"/>
</dbReference>
<keyword evidence="2" id="KW-0285">Flavoprotein</keyword>
<name>A0A1G2SB55_9BACT</name>
<dbReference type="Gene3D" id="1.10.45.10">
    <property type="entry name" value="Vanillyl-alcohol Oxidase, Chain A, domain 4"/>
    <property type="match status" value="1"/>
</dbReference>
<dbReference type="STRING" id="1802723.A2675_00425"/>
<evidence type="ECO:0000256" key="1">
    <source>
        <dbReference type="ARBA" id="ARBA00001974"/>
    </source>
</evidence>
<dbReference type="InterPro" id="IPR006094">
    <property type="entry name" value="Oxid_FAD_bind_N"/>
</dbReference>
<reference evidence="6 7" key="1">
    <citation type="journal article" date="2016" name="Nat. Commun.">
        <title>Thousands of microbial genomes shed light on interconnected biogeochemical processes in an aquifer system.</title>
        <authorList>
            <person name="Anantharaman K."/>
            <person name="Brown C.T."/>
            <person name="Hug L.A."/>
            <person name="Sharon I."/>
            <person name="Castelle C.J."/>
            <person name="Probst A.J."/>
            <person name="Thomas B.C."/>
            <person name="Singh A."/>
            <person name="Wilkins M.J."/>
            <person name="Karaoz U."/>
            <person name="Brodie E.L."/>
            <person name="Williams K.H."/>
            <person name="Hubbard S.S."/>
            <person name="Banfield J.F."/>
        </authorList>
    </citation>
    <scope>NUCLEOTIDE SEQUENCE [LARGE SCALE GENOMIC DNA]</scope>
</reference>
<evidence type="ECO:0000256" key="3">
    <source>
        <dbReference type="ARBA" id="ARBA00022827"/>
    </source>
</evidence>
<accession>A0A1G2SB55</accession>
<comment type="caution">
    <text evidence="6">The sequence shown here is derived from an EMBL/GenBank/DDBJ whole genome shotgun (WGS) entry which is preliminary data.</text>
</comment>
<protein>
    <recommendedName>
        <fullName evidence="5">FAD-binding PCMH-type domain-containing protein</fullName>
    </recommendedName>
</protein>
<comment type="cofactor">
    <cofactor evidence="1">
        <name>FAD</name>
        <dbReference type="ChEBI" id="CHEBI:57692"/>
    </cofactor>
</comment>
<dbReference type="Gene3D" id="3.30.465.10">
    <property type="match status" value="2"/>
</dbReference>
<dbReference type="PROSITE" id="PS51387">
    <property type="entry name" value="FAD_PCMH"/>
    <property type="match status" value="1"/>
</dbReference>
<evidence type="ECO:0000259" key="5">
    <source>
        <dbReference type="PROSITE" id="PS51387"/>
    </source>
</evidence>
<dbReference type="InterPro" id="IPR016164">
    <property type="entry name" value="FAD-linked_Oxase-like_C"/>
</dbReference>